<gene>
    <name evidence="1" type="ORF">Naoc00026</name>
</gene>
<accession>A0A023PKE5</accession>
<name>A0A023PKE5_9STRA</name>
<organism evidence="1">
    <name type="scientific">Nannochloropsis oculata</name>
    <dbReference type="NCBI Taxonomy" id="43925"/>
    <lineage>
        <taxon>Eukaryota</taxon>
        <taxon>Sar</taxon>
        <taxon>Stramenopiles</taxon>
        <taxon>Ochrophyta</taxon>
        <taxon>Eustigmatophyceae</taxon>
        <taxon>Eustigmatales</taxon>
        <taxon>Monodopsidaceae</taxon>
        <taxon>Nannochloropsis</taxon>
    </lineage>
</organism>
<evidence type="ECO:0000313" key="1">
    <source>
        <dbReference type="EMBL" id="AHX25336.1"/>
    </source>
</evidence>
<geneLocation type="chloroplast" evidence="1"/>
<protein>
    <submittedName>
        <fullName evidence="1">Uncharacterized protein</fullName>
    </submittedName>
</protein>
<dbReference type="EMBL" id="KJ410684">
    <property type="protein sequence ID" value="AHX25336.1"/>
    <property type="molecule type" value="Genomic_DNA"/>
</dbReference>
<sequence length="34" mass="4131">MKLLKLKMISFYKIIKNNFTLRNRSKIGTKKFKV</sequence>
<proteinExistence type="predicted"/>
<reference evidence="1" key="1">
    <citation type="journal article" date="2014" name="BMC Genomics">
        <title>A pangenomic analysis of the Nannochloropsis organellar genomes reveals novel genetic variations in key metabolic genes.</title>
        <authorList>
            <person name="Starkenburg S.R."/>
            <person name="Kwon K.J."/>
            <person name="Jha R.K."/>
            <person name="McKay C."/>
            <person name="Jacobs M."/>
            <person name="Chertkov O."/>
            <person name="Twary S."/>
            <person name="Rocap G."/>
            <person name="Cattolico R.A."/>
        </authorList>
    </citation>
    <scope>NUCLEOTIDE SEQUENCE</scope>
    <source>
        <strain evidence="1">CCMP525</strain>
    </source>
</reference>
<keyword evidence="1" id="KW-0150">Chloroplast</keyword>
<keyword evidence="1" id="KW-0934">Plastid</keyword>
<dbReference type="AlphaFoldDB" id="A0A023PKE5"/>